<dbReference type="SUPFAM" id="SSF53067">
    <property type="entry name" value="Actin-like ATPase domain"/>
    <property type="match status" value="2"/>
</dbReference>
<dbReference type="OrthoDB" id="2963168at2759"/>
<dbReference type="Gene3D" id="3.90.640.10">
    <property type="entry name" value="Actin, Chain A, domain 4"/>
    <property type="match status" value="1"/>
</dbReference>
<feature type="compositionally biased region" description="Polar residues" evidence="3">
    <location>
        <begin position="651"/>
        <end position="661"/>
    </location>
</feature>
<keyword evidence="2" id="KW-0067">ATP-binding</keyword>
<protein>
    <recommendedName>
        <fullName evidence="6">Actin-like ATPase</fullName>
    </recommendedName>
</protein>
<comment type="caution">
    <text evidence="4">The sequence shown here is derived from an EMBL/GenBank/DDBJ whole genome shotgun (WGS) entry which is preliminary data.</text>
</comment>
<keyword evidence="1" id="KW-0547">Nucleotide-binding</keyword>
<dbReference type="InterPro" id="IPR043129">
    <property type="entry name" value="ATPase_NBD"/>
</dbReference>
<evidence type="ECO:0000313" key="4">
    <source>
        <dbReference type="EMBL" id="RDL35840.1"/>
    </source>
</evidence>
<dbReference type="GO" id="GO:0005524">
    <property type="term" value="F:ATP binding"/>
    <property type="evidence" value="ECO:0007669"/>
    <property type="project" value="UniProtKB-KW"/>
</dbReference>
<evidence type="ECO:0000256" key="2">
    <source>
        <dbReference type="ARBA" id="ARBA00022840"/>
    </source>
</evidence>
<dbReference type="GO" id="GO:0140662">
    <property type="term" value="F:ATP-dependent protein folding chaperone"/>
    <property type="evidence" value="ECO:0007669"/>
    <property type="project" value="InterPro"/>
</dbReference>
<dbReference type="Gene3D" id="3.30.420.40">
    <property type="match status" value="2"/>
</dbReference>
<evidence type="ECO:0000313" key="5">
    <source>
        <dbReference type="Proteomes" id="UP000254866"/>
    </source>
</evidence>
<feature type="compositionally biased region" description="Low complexity" evidence="3">
    <location>
        <begin position="630"/>
        <end position="639"/>
    </location>
</feature>
<dbReference type="EMBL" id="NPIC01000005">
    <property type="protein sequence ID" value="RDL35840.1"/>
    <property type="molecule type" value="Genomic_DNA"/>
</dbReference>
<dbReference type="AlphaFoldDB" id="A0A370TJY8"/>
<dbReference type="RefSeq" id="XP_031868496.1">
    <property type="nucleotide sequence ID" value="XM_032015075.1"/>
</dbReference>
<dbReference type="CDD" id="cd10170">
    <property type="entry name" value="ASKHA_NBD_HSP70"/>
    <property type="match status" value="1"/>
</dbReference>
<dbReference type="STRING" id="2656787.A0A370TJY8"/>
<name>A0A370TJY8_9HELO</name>
<evidence type="ECO:0000256" key="3">
    <source>
        <dbReference type="SAM" id="MobiDB-lite"/>
    </source>
</evidence>
<evidence type="ECO:0000256" key="1">
    <source>
        <dbReference type="ARBA" id="ARBA00022741"/>
    </source>
</evidence>
<dbReference type="PANTHER" id="PTHR14187:SF5">
    <property type="entry name" value="HEAT SHOCK 70 KDA PROTEIN 12A"/>
    <property type="match status" value="1"/>
</dbReference>
<organism evidence="4 5">
    <name type="scientific">Venustampulla echinocandica</name>
    <dbReference type="NCBI Taxonomy" id="2656787"/>
    <lineage>
        <taxon>Eukaryota</taxon>
        <taxon>Fungi</taxon>
        <taxon>Dikarya</taxon>
        <taxon>Ascomycota</taxon>
        <taxon>Pezizomycotina</taxon>
        <taxon>Leotiomycetes</taxon>
        <taxon>Helotiales</taxon>
        <taxon>Pleuroascaceae</taxon>
        <taxon>Venustampulla</taxon>
    </lineage>
</organism>
<gene>
    <name evidence="4" type="ORF">BP5553_06452</name>
</gene>
<keyword evidence="5" id="KW-1185">Reference proteome</keyword>
<sequence length="710" mass="80029">MEIPFRPQLNRNDVEYEPNRFNVGVDFGSTYSAATFVLLSASNNRLLASDIKMVLYRAATGQNRANHCEVPTVLRYEDICTRWGWDAKLVEESGDAPSGTFVDMIKLLLDEAELTDEVYRDLHRQRVLDNIRHLNKTVIDLLVDFLTPFFKHIMNFMTANGDYDPRDNIELECTVPAIWKETARRKMLIAIDKAGQKSGFGFGKAVWFVSEPEAAASYVLKMNPNWHLQEGENILLCDAGGGTVDLITYTVTNQKPLRVQEAVGGTGCFEQTLQRLDRAKFVDGKKSQEMKLQIAKNVTLHFEKFIKPTFEGEGDLKYNAPVPRLMANPDDEFRDDLITFTPERLNLIFDPVIRQVWDLIQSQLESARCENFAVQKVCLVGGFGGSPRLRGYLKEMLNGWVAKHSLRSIDFFVPDAPDIAIAYGATLRSMDKKNGAPRKCRSSLGIATSIEYDKSSAAHKNATPENFRFVNKKYVCNCLDWMFKLGEIIPPTKVLRERTLHHNIGVNEDTVTLYVMVYSSNTNRHDYYPIDHAKNHDHVEIEKVEFTLDMTKFRDKLVKMTEKQRRTRGPARKHPQGPSGAQRKSSRKRVPTTKASDSQNISGPTGDDSSPQLSPSGVCSLDTPSSQNTPGSSQRRQPSIPSPEPNHEESSASPTDDNPTLEQYYSVGYKFVMEVDGLIIKYRMEIPDANECVEGEINLAHILPPGSSSN</sequence>
<feature type="compositionally biased region" description="Basic residues" evidence="3">
    <location>
        <begin position="565"/>
        <end position="575"/>
    </location>
</feature>
<accession>A0A370TJY8</accession>
<proteinExistence type="predicted"/>
<dbReference type="InterPro" id="IPR013126">
    <property type="entry name" value="Hsp_70_fam"/>
</dbReference>
<dbReference type="PANTHER" id="PTHR14187">
    <property type="entry name" value="ALPHA KINASE/ELONGATION FACTOR 2 KINASE"/>
    <property type="match status" value="1"/>
</dbReference>
<evidence type="ECO:0008006" key="6">
    <source>
        <dbReference type="Google" id="ProtNLM"/>
    </source>
</evidence>
<reference evidence="4 5" key="1">
    <citation type="journal article" date="2018" name="IMA Fungus">
        <title>IMA Genome-F 9: Draft genome sequence of Annulohypoxylon stygium, Aspergillus mulundensis, Berkeleyomyces basicola (syn. Thielaviopsis basicola), Ceratocystis smalleyi, two Cercospora beticola strains, Coleophoma cylindrospora, Fusarium fracticaudum, Phialophora cf. hyalina, and Morchella septimelata.</title>
        <authorList>
            <person name="Wingfield B.D."/>
            <person name="Bills G.F."/>
            <person name="Dong Y."/>
            <person name="Huang W."/>
            <person name="Nel W.J."/>
            <person name="Swalarsk-Parry B.S."/>
            <person name="Vaghefi N."/>
            <person name="Wilken P.M."/>
            <person name="An Z."/>
            <person name="de Beer Z.W."/>
            <person name="De Vos L."/>
            <person name="Chen L."/>
            <person name="Duong T.A."/>
            <person name="Gao Y."/>
            <person name="Hammerbacher A."/>
            <person name="Kikkert J.R."/>
            <person name="Li Y."/>
            <person name="Li H."/>
            <person name="Li K."/>
            <person name="Li Q."/>
            <person name="Liu X."/>
            <person name="Ma X."/>
            <person name="Naidoo K."/>
            <person name="Pethybridge S.J."/>
            <person name="Sun J."/>
            <person name="Steenkamp E.T."/>
            <person name="van der Nest M.A."/>
            <person name="van Wyk S."/>
            <person name="Wingfield M.J."/>
            <person name="Xiong C."/>
            <person name="Yue Q."/>
            <person name="Zhang X."/>
        </authorList>
    </citation>
    <scope>NUCLEOTIDE SEQUENCE [LARGE SCALE GENOMIC DNA]</scope>
    <source>
        <strain evidence="4 5">BP 5553</strain>
    </source>
</reference>
<dbReference type="Proteomes" id="UP000254866">
    <property type="component" value="Unassembled WGS sequence"/>
</dbReference>
<dbReference type="GeneID" id="43599301"/>
<dbReference type="Pfam" id="PF00012">
    <property type="entry name" value="HSP70"/>
    <property type="match status" value="1"/>
</dbReference>
<feature type="compositionally biased region" description="Polar residues" evidence="3">
    <location>
        <begin position="593"/>
        <end position="629"/>
    </location>
</feature>
<feature type="region of interest" description="Disordered" evidence="3">
    <location>
        <begin position="561"/>
        <end position="661"/>
    </location>
</feature>